<dbReference type="Proteomes" id="UP000805649">
    <property type="component" value="Unassembled WGS sequence"/>
</dbReference>
<organism evidence="1 2">
    <name type="scientific">Colletotrichum truncatum</name>
    <name type="common">Anthracnose fungus</name>
    <name type="synonym">Colletotrichum capsici</name>
    <dbReference type="NCBI Taxonomy" id="5467"/>
    <lineage>
        <taxon>Eukaryota</taxon>
        <taxon>Fungi</taxon>
        <taxon>Dikarya</taxon>
        <taxon>Ascomycota</taxon>
        <taxon>Pezizomycotina</taxon>
        <taxon>Sordariomycetes</taxon>
        <taxon>Hypocreomycetidae</taxon>
        <taxon>Glomerellales</taxon>
        <taxon>Glomerellaceae</taxon>
        <taxon>Colletotrichum</taxon>
        <taxon>Colletotrichum truncatum species complex</taxon>
    </lineage>
</organism>
<protein>
    <submittedName>
        <fullName evidence="1">Uncharacterized protein</fullName>
    </submittedName>
</protein>
<comment type="caution">
    <text evidence="1">The sequence shown here is derived from an EMBL/GenBank/DDBJ whole genome shotgun (WGS) entry which is preliminary data.</text>
</comment>
<name>A0ACC3Z3E6_COLTU</name>
<dbReference type="EMBL" id="VUJX02000003">
    <property type="protein sequence ID" value="KAL0938589.1"/>
    <property type="molecule type" value="Genomic_DNA"/>
</dbReference>
<proteinExistence type="predicted"/>
<reference evidence="1 2" key="1">
    <citation type="journal article" date="2020" name="Phytopathology">
        <title>Genome Sequence Resources of Colletotrichum truncatum, C. plurivorum, C. musicola, and C. sojae: Four Species Pathogenic to Soybean (Glycine max).</title>
        <authorList>
            <person name="Rogerio F."/>
            <person name="Boufleur T.R."/>
            <person name="Ciampi-Guillardi M."/>
            <person name="Sukno S.A."/>
            <person name="Thon M.R."/>
            <person name="Massola Junior N.S."/>
            <person name="Baroncelli R."/>
        </authorList>
    </citation>
    <scope>NUCLEOTIDE SEQUENCE [LARGE SCALE GENOMIC DNA]</scope>
    <source>
        <strain evidence="1 2">CMES1059</strain>
    </source>
</reference>
<evidence type="ECO:0000313" key="1">
    <source>
        <dbReference type="EMBL" id="KAL0938589.1"/>
    </source>
</evidence>
<accession>A0ACC3Z3E6</accession>
<evidence type="ECO:0000313" key="2">
    <source>
        <dbReference type="Proteomes" id="UP000805649"/>
    </source>
</evidence>
<gene>
    <name evidence="1" type="ORF">CTRU02_205199</name>
</gene>
<sequence>MVLWSLVTLFSLVVNASPVVHTLREEPHALQQRTNVTVDKCSPSSPDGIQPECWEVLEMNNHLNDWWSKNSERCKSQNKGFGQCYLDTAGLITWSCDFVALNGCTPPPSGRNAEYASYQEFYVSFERLPEPRSSLMTPAQVISINLFFTNYHAALLQGQATAIGTVAEIVKVVAPPKDSHPKTPLFAPIYAVTLGQFAAFGPLFGAWIPGAIMFNSLAGVLGGGIGLYNILFPNKPVYQVPWEGLSEALSQHVNDYQKQVGDTLTEIQTDFKTFAAITSQGAFSVKMKTDLPENTDFMFHNLLKWVFNQALQQADYFAVKNPGVDPRLIPIDPYDCSKLDDHSTCGPIWYDGKDAYGLARANDIGMDRMQEILGTAFSKNWTTPRELYIDSQECQGKNGSDAFDVKDLSLSCASNIPVCEFNFDYNPYQALNQRNNPPEFINCPDQRGYGVPMFWSSESGVPLTYLGPFLVRIGPPLAVRTILTNIN</sequence>
<keyword evidence="2" id="KW-1185">Reference proteome</keyword>